<gene>
    <name evidence="1" type="ORF">S01H1_74921</name>
</gene>
<comment type="caution">
    <text evidence="1">The sequence shown here is derived from an EMBL/GenBank/DDBJ whole genome shotgun (WGS) entry which is preliminary data.</text>
</comment>
<dbReference type="AlphaFoldDB" id="X0ZBB7"/>
<reference evidence="1" key="1">
    <citation type="journal article" date="2014" name="Front. Microbiol.">
        <title>High frequency of phylogenetically diverse reductive dehalogenase-homologous genes in deep subseafloor sedimentary metagenomes.</title>
        <authorList>
            <person name="Kawai M."/>
            <person name="Futagami T."/>
            <person name="Toyoda A."/>
            <person name="Takaki Y."/>
            <person name="Nishi S."/>
            <person name="Hori S."/>
            <person name="Arai W."/>
            <person name="Tsubouchi T."/>
            <person name="Morono Y."/>
            <person name="Uchiyama I."/>
            <person name="Ito T."/>
            <person name="Fujiyama A."/>
            <person name="Inagaki F."/>
            <person name="Takami H."/>
        </authorList>
    </citation>
    <scope>NUCLEOTIDE SEQUENCE</scope>
    <source>
        <strain evidence="1">Expedition CK06-06</strain>
    </source>
</reference>
<name>X0ZBB7_9ZZZZ</name>
<sequence>MRQLQQGDVLLNQVKRIPGGAEPLDPRARGYVLADGEVTGHAHTIADVEAVELYEVKGTLYLKVLTPTPLTHEEHGTVDLPAGAYEIGQVVEVDPFEKAVRPVID</sequence>
<dbReference type="EMBL" id="BARS01050153">
    <property type="protein sequence ID" value="GAG45721.1"/>
    <property type="molecule type" value="Genomic_DNA"/>
</dbReference>
<organism evidence="1">
    <name type="scientific">marine sediment metagenome</name>
    <dbReference type="NCBI Taxonomy" id="412755"/>
    <lineage>
        <taxon>unclassified sequences</taxon>
        <taxon>metagenomes</taxon>
        <taxon>ecological metagenomes</taxon>
    </lineage>
</organism>
<proteinExistence type="predicted"/>
<protein>
    <submittedName>
        <fullName evidence="1">Uncharacterized protein</fullName>
    </submittedName>
</protein>
<accession>X0ZBB7</accession>
<evidence type="ECO:0000313" key="1">
    <source>
        <dbReference type="EMBL" id="GAG45721.1"/>
    </source>
</evidence>